<dbReference type="InterPro" id="IPR012256">
    <property type="entry name" value="D_lactate_DH"/>
</dbReference>
<dbReference type="EMBL" id="VFRP01000012">
    <property type="protein sequence ID" value="TPE49860.1"/>
    <property type="molecule type" value="Genomic_DNA"/>
</dbReference>
<dbReference type="Gene3D" id="3.30.43.10">
    <property type="entry name" value="Uridine Diphospho-n-acetylenolpyruvylglucosamine Reductase, domain 2"/>
    <property type="match status" value="1"/>
</dbReference>
<dbReference type="InterPro" id="IPR006094">
    <property type="entry name" value="Oxid_FAD_bind_N"/>
</dbReference>
<feature type="binding site" evidence="5 6">
    <location>
        <position position="305"/>
    </location>
    <ligand>
        <name>FAD</name>
        <dbReference type="ChEBI" id="CHEBI:57692"/>
    </ligand>
</feature>
<dbReference type="HAMAP" id="MF_02092">
    <property type="entry name" value="DLDH_Dld"/>
    <property type="match status" value="1"/>
</dbReference>
<name>A0A501WNE0_9RHOB</name>
<dbReference type="InterPro" id="IPR016169">
    <property type="entry name" value="FAD-bd_PCMH_sub2"/>
</dbReference>
<keyword evidence="2 5" id="KW-0285">Flavoprotein</keyword>
<dbReference type="InterPro" id="IPR016166">
    <property type="entry name" value="FAD-bd_PCMH"/>
</dbReference>
<dbReference type="InterPro" id="IPR016167">
    <property type="entry name" value="FAD-bd_PCMH_sub1"/>
</dbReference>
<feature type="binding site" evidence="5 6">
    <location>
        <position position="188"/>
    </location>
    <ligand>
        <name>FAD</name>
        <dbReference type="ChEBI" id="CHEBI:57692"/>
    </ligand>
</feature>
<evidence type="ECO:0000313" key="10">
    <source>
        <dbReference type="Proteomes" id="UP000319255"/>
    </source>
</evidence>
<dbReference type="InterPro" id="IPR016173">
    <property type="entry name" value="D-lactate_DH_C-sub2"/>
</dbReference>
<dbReference type="PANTHER" id="PTHR43716:SF1">
    <property type="entry name" value="D-2-HYDROXYGLUTARATE DEHYDROGENASE, MITOCHONDRIAL"/>
    <property type="match status" value="1"/>
</dbReference>
<dbReference type="Proteomes" id="UP000319255">
    <property type="component" value="Unassembled WGS sequence"/>
</dbReference>
<accession>A0A501WNE0</accession>
<dbReference type="Gene3D" id="3.30.465.10">
    <property type="match status" value="1"/>
</dbReference>
<comment type="caution">
    <text evidence="9">The sequence shown here is derived from an EMBL/GenBank/DDBJ whole genome shotgun (WGS) entry which is preliminary data.</text>
</comment>
<feature type="binding site" evidence="5 6">
    <location>
        <begin position="121"/>
        <end position="125"/>
    </location>
    <ligand>
        <name>FAD</name>
        <dbReference type="ChEBI" id="CHEBI:57692"/>
    </ligand>
</feature>
<dbReference type="SUPFAM" id="SSF56176">
    <property type="entry name" value="FAD-binding/transporter-associated domain-like"/>
    <property type="match status" value="1"/>
</dbReference>
<feature type="compositionally biased region" description="Polar residues" evidence="7">
    <location>
        <begin position="1"/>
        <end position="16"/>
    </location>
</feature>
<dbReference type="PANTHER" id="PTHR43716">
    <property type="entry name" value="D-2-HYDROXYGLUTARATE DEHYDROGENASE, MITOCHONDRIAL"/>
    <property type="match status" value="1"/>
</dbReference>
<dbReference type="EC" id="1.1.5.12" evidence="5"/>
<evidence type="ECO:0000256" key="7">
    <source>
        <dbReference type="SAM" id="MobiDB-lite"/>
    </source>
</evidence>
<dbReference type="SUPFAM" id="SSF55103">
    <property type="entry name" value="FAD-linked oxidases, C-terminal domain"/>
    <property type="match status" value="1"/>
</dbReference>
<dbReference type="InterPro" id="IPR051264">
    <property type="entry name" value="FAD-oxidored/transferase_4"/>
</dbReference>
<evidence type="ECO:0000256" key="6">
    <source>
        <dbReference type="PIRSR" id="PIRSR000101-1"/>
    </source>
</evidence>
<dbReference type="InterPro" id="IPR016164">
    <property type="entry name" value="FAD-linked_Oxase-like_C"/>
</dbReference>
<keyword evidence="5" id="KW-0874">Quinone</keyword>
<dbReference type="Pfam" id="PF01565">
    <property type="entry name" value="FAD_binding_4"/>
    <property type="match status" value="1"/>
</dbReference>
<keyword evidence="5" id="KW-0997">Cell inner membrane</keyword>
<dbReference type="GO" id="GO:0102029">
    <property type="term" value="F:D-lactate dehydrogenase (quinone) activity"/>
    <property type="evidence" value="ECO:0007669"/>
    <property type="project" value="UniProtKB-EC"/>
</dbReference>
<feature type="binding site" evidence="5 6">
    <location>
        <position position="195"/>
    </location>
    <ligand>
        <name>FAD</name>
        <dbReference type="ChEBI" id="CHEBI:57692"/>
    </ligand>
</feature>
<feature type="domain" description="FAD-binding PCMH-type" evidence="8">
    <location>
        <begin position="86"/>
        <end position="261"/>
    </location>
</feature>
<dbReference type="NCBIfam" id="NF008387">
    <property type="entry name" value="PRK11183.1"/>
    <property type="match status" value="1"/>
</dbReference>
<comment type="catalytic activity">
    <reaction evidence="5">
        <text>(R)-lactate + a quinone = a quinol + pyruvate</text>
        <dbReference type="Rhea" id="RHEA:51468"/>
        <dbReference type="ChEBI" id="CHEBI:15361"/>
        <dbReference type="ChEBI" id="CHEBI:16004"/>
        <dbReference type="ChEBI" id="CHEBI:24646"/>
        <dbReference type="ChEBI" id="CHEBI:132124"/>
        <dbReference type="EC" id="1.1.5.12"/>
    </reaction>
</comment>
<dbReference type="InterPro" id="IPR015409">
    <property type="entry name" value="Lactate_DH_C"/>
</dbReference>
<comment type="similarity">
    <text evidence="5">Belongs to the quinone-dependent D-lactate dehydrogenase family.</text>
</comment>
<dbReference type="InterPro" id="IPR016172">
    <property type="entry name" value="D-lactate_DH_C-sub1"/>
</dbReference>
<reference evidence="9 10" key="1">
    <citation type="submission" date="2019-06" db="EMBL/GenBank/DDBJ databases">
        <title>A novel bacterium of genus Amaricoccus, isolated from marine sediment.</title>
        <authorList>
            <person name="Huang H."/>
            <person name="Mo K."/>
            <person name="Hu Y."/>
        </authorList>
    </citation>
    <scope>NUCLEOTIDE SEQUENCE [LARGE SCALE GENOMIC DNA]</scope>
    <source>
        <strain evidence="9 10">HB172011</strain>
    </source>
</reference>
<dbReference type="GO" id="GO:0006089">
    <property type="term" value="P:lactate metabolic process"/>
    <property type="evidence" value="ECO:0007669"/>
    <property type="project" value="UniProtKB-UniRule"/>
</dbReference>
<comment type="cofactor">
    <cofactor evidence="1 5 6">
        <name>FAD</name>
        <dbReference type="ChEBI" id="CHEBI:57692"/>
    </cofactor>
</comment>
<evidence type="ECO:0000256" key="4">
    <source>
        <dbReference type="ARBA" id="ARBA00023002"/>
    </source>
</evidence>
<comment type="function">
    <text evidence="5">Catalyzes the oxidation of D-lactate to pyruvate.</text>
</comment>
<dbReference type="GO" id="GO:0004458">
    <property type="term" value="F:D-lactate dehydrogenase (cytochrome) activity"/>
    <property type="evidence" value="ECO:0007669"/>
    <property type="project" value="UniProtKB-UniRule"/>
</dbReference>
<comment type="subcellular location">
    <subcellularLocation>
        <location evidence="5">Cell inner membrane</location>
        <topology evidence="5">Peripheral membrane protein</topology>
        <orientation evidence="5">Cytoplasmic side</orientation>
    </subcellularLocation>
</comment>
<keyword evidence="5" id="KW-1003">Cell membrane</keyword>
<dbReference type="Gene3D" id="3.30.70.610">
    <property type="entry name" value="D-lactate dehydrogenase, cap domain, subdomain 1"/>
    <property type="match status" value="2"/>
</dbReference>
<evidence type="ECO:0000256" key="1">
    <source>
        <dbReference type="ARBA" id="ARBA00001974"/>
    </source>
</evidence>
<evidence type="ECO:0000256" key="3">
    <source>
        <dbReference type="ARBA" id="ARBA00022827"/>
    </source>
</evidence>
<evidence type="ECO:0000313" key="9">
    <source>
        <dbReference type="EMBL" id="TPE49860.1"/>
    </source>
</evidence>
<dbReference type="Gene3D" id="3.30.1370.20">
    <property type="entry name" value="D-lactate dehydrogenase, cap domain, subdomain 2"/>
    <property type="match status" value="1"/>
</dbReference>
<keyword evidence="10" id="KW-1185">Reference proteome</keyword>
<proteinExistence type="inferred from homology"/>
<feature type="region of interest" description="Disordered" evidence="7">
    <location>
        <begin position="1"/>
        <end position="46"/>
    </location>
</feature>
<feature type="binding site" evidence="5 6">
    <location>
        <position position="205"/>
    </location>
    <ligand>
        <name>FAD</name>
        <dbReference type="ChEBI" id="CHEBI:57692"/>
    </ligand>
</feature>
<dbReference type="GO" id="GO:0022904">
    <property type="term" value="P:respiratory electron transport chain"/>
    <property type="evidence" value="ECO:0007669"/>
    <property type="project" value="InterPro"/>
</dbReference>
<organism evidence="9 10">
    <name type="scientific">Amaricoccus solimangrovi</name>
    <dbReference type="NCBI Taxonomy" id="2589815"/>
    <lineage>
        <taxon>Bacteria</taxon>
        <taxon>Pseudomonadati</taxon>
        <taxon>Pseudomonadota</taxon>
        <taxon>Alphaproteobacteria</taxon>
        <taxon>Rhodobacterales</taxon>
        <taxon>Paracoccaceae</taxon>
        <taxon>Amaricoccus</taxon>
    </lineage>
</organism>
<protein>
    <recommendedName>
        <fullName evidence="5">Quinone-dependent D-lactate dehydrogenase</fullName>
        <ecNumber evidence="5">1.1.5.12</ecNumber>
    </recommendedName>
    <alternativeName>
        <fullName evidence="5">D-lactate dehydrogenase</fullName>
        <shortName evidence="5">D-LDH</shortName>
    </alternativeName>
</protein>
<dbReference type="GO" id="GO:0071949">
    <property type="term" value="F:FAD binding"/>
    <property type="evidence" value="ECO:0007669"/>
    <property type="project" value="InterPro"/>
</dbReference>
<gene>
    <name evidence="5" type="primary">dld</name>
    <name evidence="9" type="ORF">FJM51_12910</name>
</gene>
<evidence type="ECO:0000259" key="8">
    <source>
        <dbReference type="PROSITE" id="PS51387"/>
    </source>
</evidence>
<feature type="binding site" evidence="5 6">
    <location>
        <begin position="129"/>
        <end position="130"/>
    </location>
    <ligand>
        <name>FAD</name>
        <dbReference type="ChEBI" id="CHEBI:57692"/>
    </ligand>
</feature>
<dbReference type="AlphaFoldDB" id="A0A501WNE0"/>
<sequence length="610" mass="67071">MFYQTRNTGSTKSQAAGANLRISRSRRDEEEAPDEVPPTIDDACPRGHRVTVAPERLLAELRGIVGPAHVLTRDRDTRAFTKGFRFGGGPVVAVVRPGTLVEQWRVLNAAIAAGRAVIFQAANTGLTGGSTPWGEDYGREIVLVSLRRLGGIHLIDAGRQVVCLPGATLDALEKALRPLGREPHSVIGSSCIGASVLGGICNNSGGALIRRGPAYTEMSLYAEVRDDGTVALVNHLGLPLGNDPEEILARVERGDLPAPEPTEAWGSDREYSAHVREVDAETPARFNADPRRLREAAGCAGKLAVFAVRLDTFEAETETAVFYVGTNDPDELTTIRRHILAHFEHLPIAGEYIHRDAYDVAARYGKDTFLFIQRAGTDRMPAFFAAKAKADALTERLGLGATLTDRIAQGVAALAPQHLPARMNDFRDRYEHHLLLRMGGGGIAEARAWLGTLFPSATGDVFECTAEEGKAAFLHRFAVAGAANRYRAVHAREVEDILALDIALRRDDRDWVEHLPPEMEAKIEKKLYYGHFFCHVFHQDYVVRKGHDCLALEHEMWRLLDDRGAEYPAEHNVGHLYHAKPALADFYRSLDPTNSLNPGIGQTSKRAHWH</sequence>
<evidence type="ECO:0000256" key="2">
    <source>
        <dbReference type="ARBA" id="ARBA00022630"/>
    </source>
</evidence>
<dbReference type="GO" id="GO:0055085">
    <property type="term" value="P:transmembrane transport"/>
    <property type="evidence" value="ECO:0007669"/>
    <property type="project" value="InterPro"/>
</dbReference>
<dbReference type="GO" id="GO:0048038">
    <property type="term" value="F:quinone binding"/>
    <property type="evidence" value="ECO:0007669"/>
    <property type="project" value="UniProtKB-KW"/>
</dbReference>
<dbReference type="PROSITE" id="PS51387">
    <property type="entry name" value="FAD_PCMH"/>
    <property type="match status" value="1"/>
</dbReference>
<dbReference type="PIRSF" id="PIRSF000101">
    <property type="entry name" value="D-lactate_dh"/>
    <property type="match status" value="1"/>
</dbReference>
<dbReference type="Pfam" id="PF09330">
    <property type="entry name" value="Lact-deh-memb"/>
    <property type="match status" value="1"/>
</dbReference>
<keyword evidence="4 5" id="KW-0560">Oxidoreductase</keyword>
<dbReference type="GO" id="GO:0031234">
    <property type="term" value="C:extrinsic component of cytoplasmic side of plasma membrane"/>
    <property type="evidence" value="ECO:0007669"/>
    <property type="project" value="UniProtKB-UniRule"/>
</dbReference>
<keyword evidence="3 5" id="KW-0274">FAD</keyword>
<feature type="binding site" evidence="6">
    <location>
        <position position="300"/>
    </location>
    <ligand>
        <name>FAD</name>
        <dbReference type="ChEBI" id="CHEBI:57692"/>
    </ligand>
</feature>
<keyword evidence="5" id="KW-0472">Membrane</keyword>
<dbReference type="OrthoDB" id="9772552at2"/>
<evidence type="ECO:0000256" key="5">
    <source>
        <dbReference type="HAMAP-Rule" id="MF_02092"/>
    </source>
</evidence>
<dbReference type="InterPro" id="IPR036318">
    <property type="entry name" value="FAD-bd_PCMH-like_sf"/>
</dbReference>